<proteinExistence type="inferred from homology"/>
<dbReference type="EC" id="2.1.1.199" evidence="6"/>
<dbReference type="PANTHER" id="PTHR11265:SF0">
    <property type="entry name" value="12S RRNA N4-METHYLCYTIDINE METHYLTRANSFERASE"/>
    <property type="match status" value="1"/>
</dbReference>
<keyword evidence="2 6" id="KW-0698">rRNA processing</keyword>
<dbReference type="RefSeq" id="WP_092486745.1">
    <property type="nucleotide sequence ID" value="NZ_FOYM01000033.1"/>
</dbReference>
<dbReference type="EMBL" id="FOYM01000033">
    <property type="protein sequence ID" value="SFR14755.1"/>
    <property type="molecule type" value="Genomic_DNA"/>
</dbReference>
<reference evidence="8" key="1">
    <citation type="submission" date="2016-10" db="EMBL/GenBank/DDBJ databases">
        <authorList>
            <person name="Varghese N."/>
            <person name="Submissions S."/>
        </authorList>
    </citation>
    <scope>NUCLEOTIDE SEQUENCE [LARGE SCALE GENOMIC DNA]</scope>
    <source>
        <strain evidence="8">DSM 3669</strain>
    </source>
</reference>
<dbReference type="GO" id="GO:0005737">
    <property type="term" value="C:cytoplasm"/>
    <property type="evidence" value="ECO:0007669"/>
    <property type="project" value="UniProtKB-SubCell"/>
</dbReference>
<protein>
    <recommendedName>
        <fullName evidence="6">Ribosomal RNA small subunit methyltransferase H</fullName>
        <ecNumber evidence="6">2.1.1.199</ecNumber>
    </recommendedName>
    <alternativeName>
        <fullName evidence="6">16S rRNA m(4)C1402 methyltransferase</fullName>
    </alternativeName>
    <alternativeName>
        <fullName evidence="6">rRNA (cytosine-N(4)-)-methyltransferase RsmH</fullName>
    </alternativeName>
</protein>
<dbReference type="GO" id="GO:0071424">
    <property type="term" value="F:rRNA (cytosine-N4-)-methyltransferase activity"/>
    <property type="evidence" value="ECO:0007669"/>
    <property type="project" value="UniProtKB-UniRule"/>
</dbReference>
<dbReference type="STRING" id="39060.SAMN05660706_13314"/>
<feature type="binding site" evidence="6">
    <location>
        <position position="123"/>
    </location>
    <ligand>
        <name>S-adenosyl-L-methionine</name>
        <dbReference type="ChEBI" id="CHEBI:59789"/>
    </ligand>
</feature>
<dbReference type="SUPFAM" id="SSF81799">
    <property type="entry name" value="Putative methyltransferase TM0872, insert domain"/>
    <property type="match status" value="1"/>
</dbReference>
<dbReference type="Gene3D" id="3.40.50.150">
    <property type="entry name" value="Vaccinia Virus protein VP39"/>
    <property type="match status" value="1"/>
</dbReference>
<name>A0A1I6EAL3_9FIRM</name>
<evidence type="ECO:0000256" key="3">
    <source>
        <dbReference type="ARBA" id="ARBA00022603"/>
    </source>
</evidence>
<accession>A0A1I6EAL3</accession>
<feature type="binding site" evidence="6">
    <location>
        <position position="95"/>
    </location>
    <ligand>
        <name>S-adenosyl-L-methionine</name>
        <dbReference type="ChEBI" id="CHEBI:59789"/>
    </ligand>
</feature>
<gene>
    <name evidence="6" type="primary">rsmH</name>
    <name evidence="7" type="ORF">SAMN05660706_13314</name>
</gene>
<feature type="binding site" evidence="6">
    <location>
        <position position="116"/>
    </location>
    <ligand>
        <name>S-adenosyl-L-methionine</name>
        <dbReference type="ChEBI" id="CHEBI:59789"/>
    </ligand>
</feature>
<keyword evidence="4 6" id="KW-0808">Transferase</keyword>
<evidence type="ECO:0000256" key="2">
    <source>
        <dbReference type="ARBA" id="ARBA00022552"/>
    </source>
</evidence>
<dbReference type="HAMAP" id="MF_01007">
    <property type="entry name" value="16SrRNA_methyltr_H"/>
    <property type="match status" value="1"/>
</dbReference>
<evidence type="ECO:0000313" key="8">
    <source>
        <dbReference type="Proteomes" id="UP000199584"/>
    </source>
</evidence>
<comment type="catalytic activity">
    <reaction evidence="6">
        <text>cytidine(1402) in 16S rRNA + S-adenosyl-L-methionine = N(4)-methylcytidine(1402) in 16S rRNA + S-adenosyl-L-homocysteine + H(+)</text>
        <dbReference type="Rhea" id="RHEA:42928"/>
        <dbReference type="Rhea" id="RHEA-COMP:10286"/>
        <dbReference type="Rhea" id="RHEA-COMP:10287"/>
        <dbReference type="ChEBI" id="CHEBI:15378"/>
        <dbReference type="ChEBI" id="CHEBI:57856"/>
        <dbReference type="ChEBI" id="CHEBI:59789"/>
        <dbReference type="ChEBI" id="CHEBI:74506"/>
        <dbReference type="ChEBI" id="CHEBI:82748"/>
        <dbReference type="EC" id="2.1.1.199"/>
    </reaction>
</comment>
<feature type="binding site" evidence="6">
    <location>
        <begin position="48"/>
        <end position="50"/>
    </location>
    <ligand>
        <name>S-adenosyl-L-methionine</name>
        <dbReference type="ChEBI" id="CHEBI:59789"/>
    </ligand>
</feature>
<dbReference type="Pfam" id="PF01795">
    <property type="entry name" value="Methyltransf_5"/>
    <property type="match status" value="1"/>
</dbReference>
<evidence type="ECO:0000256" key="4">
    <source>
        <dbReference type="ARBA" id="ARBA00022679"/>
    </source>
</evidence>
<comment type="similarity">
    <text evidence="1 6">Belongs to the methyltransferase superfamily. RsmH family.</text>
</comment>
<dbReference type="Gene3D" id="1.10.150.170">
    <property type="entry name" value="Putative methyltransferase TM0872, insert domain"/>
    <property type="match status" value="1"/>
</dbReference>
<evidence type="ECO:0000256" key="5">
    <source>
        <dbReference type="ARBA" id="ARBA00022691"/>
    </source>
</evidence>
<evidence type="ECO:0000256" key="6">
    <source>
        <dbReference type="HAMAP-Rule" id="MF_01007"/>
    </source>
</evidence>
<dbReference type="InterPro" id="IPR002903">
    <property type="entry name" value="RsmH"/>
</dbReference>
<sequence>MPDTTGNYKKNSDSYFPFKHMPIMVREVVNGLNPGETGVLVDCTVGGGGHACALLESTGPGVKLVGLDQDPQALRAAEENLAPFSDRFTLVRANFKELARVLTELRLEAVNGILFDLGVSSYQLDNPARGFSYMHDAPLDMRMDPAGRVTARELVNHLPEKELAGIIRRYGEERWASKIASFIVRARQDREISSTYELVEIIKKAVPARARREGPHPAKRTFQALRIAVNNELDILRDAFREAVSFLMPGGRLCVITFHSLEDRIAKETFRELARPCTCPPQFPVCTCGRRPEIKPVTGRPITPSAEELAENPRARSAKLRVVEKLSVVLKSREGE</sequence>
<comment type="function">
    <text evidence="6">Specifically methylates the N4 position of cytidine in position 1402 (C1402) of 16S rRNA.</text>
</comment>
<dbReference type="OrthoDB" id="9806637at2"/>
<keyword evidence="6" id="KW-0963">Cytoplasm</keyword>
<feature type="binding site" evidence="6">
    <location>
        <position position="68"/>
    </location>
    <ligand>
        <name>S-adenosyl-L-methionine</name>
        <dbReference type="ChEBI" id="CHEBI:59789"/>
    </ligand>
</feature>
<dbReference type="SUPFAM" id="SSF53335">
    <property type="entry name" value="S-adenosyl-L-methionine-dependent methyltransferases"/>
    <property type="match status" value="1"/>
</dbReference>
<dbReference type="Proteomes" id="UP000199584">
    <property type="component" value="Unassembled WGS sequence"/>
</dbReference>
<keyword evidence="3 6" id="KW-0489">Methyltransferase</keyword>
<keyword evidence="5 6" id="KW-0949">S-adenosyl-L-methionine</keyword>
<dbReference type="NCBIfam" id="TIGR00006">
    <property type="entry name" value="16S rRNA (cytosine(1402)-N(4))-methyltransferase RsmH"/>
    <property type="match status" value="1"/>
</dbReference>
<dbReference type="PANTHER" id="PTHR11265">
    <property type="entry name" value="S-ADENOSYL-METHYLTRANSFERASE MRAW"/>
    <property type="match status" value="1"/>
</dbReference>
<organism evidence="7 8">
    <name type="scientific">Desulfoscipio geothermicus DSM 3669</name>
    <dbReference type="NCBI Taxonomy" id="1121426"/>
    <lineage>
        <taxon>Bacteria</taxon>
        <taxon>Bacillati</taxon>
        <taxon>Bacillota</taxon>
        <taxon>Clostridia</taxon>
        <taxon>Eubacteriales</taxon>
        <taxon>Desulfallaceae</taxon>
        <taxon>Desulfoscipio</taxon>
    </lineage>
</organism>
<dbReference type="InterPro" id="IPR023397">
    <property type="entry name" value="SAM-dep_MeTrfase_MraW_recog"/>
</dbReference>
<evidence type="ECO:0000256" key="1">
    <source>
        <dbReference type="ARBA" id="ARBA00010396"/>
    </source>
</evidence>
<dbReference type="PIRSF" id="PIRSF004486">
    <property type="entry name" value="MraW"/>
    <property type="match status" value="1"/>
</dbReference>
<dbReference type="GO" id="GO:0070475">
    <property type="term" value="P:rRNA base methylation"/>
    <property type="evidence" value="ECO:0007669"/>
    <property type="project" value="UniProtKB-UniRule"/>
</dbReference>
<dbReference type="AlphaFoldDB" id="A0A1I6EAL3"/>
<dbReference type="InterPro" id="IPR029063">
    <property type="entry name" value="SAM-dependent_MTases_sf"/>
</dbReference>
<keyword evidence="8" id="KW-1185">Reference proteome</keyword>
<comment type="subcellular location">
    <subcellularLocation>
        <location evidence="6">Cytoplasm</location>
    </subcellularLocation>
</comment>
<dbReference type="CDD" id="cd02440">
    <property type="entry name" value="AdoMet_MTases"/>
    <property type="match status" value="1"/>
</dbReference>
<evidence type="ECO:0000313" key="7">
    <source>
        <dbReference type="EMBL" id="SFR14755.1"/>
    </source>
</evidence>